<evidence type="ECO:0000256" key="2">
    <source>
        <dbReference type="ARBA" id="ARBA00022723"/>
    </source>
</evidence>
<dbReference type="RefSeq" id="WP_132258093.1">
    <property type="nucleotide sequence ID" value="NZ_SLZQ01000003.1"/>
</dbReference>
<dbReference type="InterPro" id="IPR042098">
    <property type="entry name" value="TauD-like_sf"/>
</dbReference>
<dbReference type="Proteomes" id="UP000295382">
    <property type="component" value="Unassembled WGS sequence"/>
</dbReference>
<evidence type="ECO:0000313" key="7">
    <source>
        <dbReference type="EMBL" id="TCS38011.1"/>
    </source>
</evidence>
<evidence type="ECO:0000256" key="3">
    <source>
        <dbReference type="ARBA" id="ARBA00022964"/>
    </source>
</evidence>
<dbReference type="PANTHER" id="PTHR30468">
    <property type="entry name" value="ALPHA-KETOGLUTARATE-DEPENDENT SULFONATE DIOXYGENASE"/>
    <property type="match status" value="1"/>
</dbReference>
<dbReference type="PANTHER" id="PTHR30468:SF1">
    <property type="entry name" value="ALPHA-KETOGLUTARATE-DEPENDENT SULFONATE DIOXYGENASE"/>
    <property type="match status" value="1"/>
</dbReference>
<comment type="caution">
    <text evidence="7">The sequence shown here is derived from an EMBL/GenBank/DDBJ whole genome shotgun (WGS) entry which is preliminary data.</text>
</comment>
<evidence type="ECO:0000256" key="1">
    <source>
        <dbReference type="ARBA" id="ARBA00005896"/>
    </source>
</evidence>
<comment type="similarity">
    <text evidence="1">Belongs to the TfdA dioxygenase family.</text>
</comment>
<dbReference type="GO" id="GO:0005737">
    <property type="term" value="C:cytoplasm"/>
    <property type="evidence" value="ECO:0007669"/>
    <property type="project" value="TreeGrafter"/>
</dbReference>
<reference evidence="7 8" key="1">
    <citation type="submission" date="2019-03" db="EMBL/GenBank/DDBJ databases">
        <title>Genomic Encyclopedia of Type Strains, Phase IV (KMG-IV): sequencing the most valuable type-strain genomes for metagenomic binning, comparative biology and taxonomic classification.</title>
        <authorList>
            <person name="Goeker M."/>
        </authorList>
    </citation>
    <scope>NUCLEOTIDE SEQUENCE [LARGE SCALE GENOMIC DNA]</scope>
    <source>
        <strain evidence="7 8">DSM 7445</strain>
    </source>
</reference>
<protein>
    <submittedName>
        <fullName evidence="7">Taurine dioxygenase</fullName>
    </submittedName>
</protein>
<evidence type="ECO:0000313" key="8">
    <source>
        <dbReference type="Proteomes" id="UP000295382"/>
    </source>
</evidence>
<dbReference type="AlphaFoldDB" id="A0A4R3I048"/>
<dbReference type="InterPro" id="IPR003819">
    <property type="entry name" value="TauD/TfdA-like"/>
</dbReference>
<sequence length="319" mass="36186">MTNAHRITKAVTSIIPVEERYQHIRPVPQLPNFAAHIEGVDLQKPLSAAVREELYQALLDFEVLFFPPQSLTPEQHLELASVFGPVAQGAYFPRKDGHSQIEVIETDEKRPPSIDHWHSDVTWVAEPPAGTVIQITEGPSVGGNTAWASLSKAFQALSPGMRDYLRGLTATHTWEISNWRNYLAGLGEDVLAKAIKEFAPVEHPVVRPHPESGKEVLFVNETFTRNINGVSSTESREILRFLTQWLKQPEFIYSHKWELNGIAVWDNRTTQHYALADYWPHRRVNQRVTFNVRGAKQQERTVLEIVGAENRVSSRAYGE</sequence>
<proteinExistence type="inferred from homology"/>
<dbReference type="InterPro" id="IPR051323">
    <property type="entry name" value="AtsK-like"/>
</dbReference>
<evidence type="ECO:0000256" key="5">
    <source>
        <dbReference type="ARBA" id="ARBA00023004"/>
    </source>
</evidence>
<keyword evidence="5" id="KW-0408">Iron</keyword>
<keyword evidence="2" id="KW-0479">Metal-binding</keyword>
<keyword evidence="4" id="KW-0560">Oxidoreductase</keyword>
<dbReference type="SUPFAM" id="SSF51197">
    <property type="entry name" value="Clavaminate synthase-like"/>
    <property type="match status" value="1"/>
</dbReference>
<accession>A0A4R3I048</accession>
<evidence type="ECO:0000259" key="6">
    <source>
        <dbReference type="Pfam" id="PF02668"/>
    </source>
</evidence>
<dbReference type="GO" id="GO:0016706">
    <property type="term" value="F:2-oxoglutarate-dependent dioxygenase activity"/>
    <property type="evidence" value="ECO:0007669"/>
    <property type="project" value="UniProtKB-ARBA"/>
</dbReference>
<keyword evidence="3 7" id="KW-0223">Dioxygenase</keyword>
<feature type="domain" description="TauD/TfdA-like" evidence="6">
    <location>
        <begin position="29"/>
        <end position="289"/>
    </location>
</feature>
<keyword evidence="8" id="KW-1185">Reference proteome</keyword>
<organism evidence="7 8">
    <name type="scientific">Paucimonas lemoignei</name>
    <name type="common">Pseudomonas lemoignei</name>
    <dbReference type="NCBI Taxonomy" id="29443"/>
    <lineage>
        <taxon>Bacteria</taxon>
        <taxon>Pseudomonadati</taxon>
        <taxon>Pseudomonadota</taxon>
        <taxon>Betaproteobacteria</taxon>
        <taxon>Burkholderiales</taxon>
        <taxon>Burkholderiaceae</taxon>
        <taxon>Paucimonas</taxon>
    </lineage>
</organism>
<gene>
    <name evidence="7" type="ORF">EDC30_103303</name>
</gene>
<dbReference type="Gene3D" id="3.60.130.10">
    <property type="entry name" value="Clavaminate synthase-like"/>
    <property type="match status" value="1"/>
</dbReference>
<dbReference type="EMBL" id="SLZQ01000003">
    <property type="protein sequence ID" value="TCS38011.1"/>
    <property type="molecule type" value="Genomic_DNA"/>
</dbReference>
<dbReference type="GO" id="GO:0046872">
    <property type="term" value="F:metal ion binding"/>
    <property type="evidence" value="ECO:0007669"/>
    <property type="project" value="UniProtKB-KW"/>
</dbReference>
<name>A0A4R3I048_PAULE</name>
<dbReference type="OrthoDB" id="581608at2"/>
<evidence type="ECO:0000256" key="4">
    <source>
        <dbReference type="ARBA" id="ARBA00023002"/>
    </source>
</evidence>
<dbReference type="Pfam" id="PF02668">
    <property type="entry name" value="TauD"/>
    <property type="match status" value="1"/>
</dbReference>